<dbReference type="InterPro" id="IPR002156">
    <property type="entry name" value="RNaseH_domain"/>
</dbReference>
<protein>
    <recommendedName>
        <fullName evidence="1">RNase H type-1 domain-containing protein</fullName>
    </recommendedName>
</protein>
<dbReference type="EMBL" id="JABEZX010000001">
    <property type="protein sequence ID" value="MBA0548816.1"/>
    <property type="molecule type" value="Genomic_DNA"/>
</dbReference>
<dbReference type="InterPro" id="IPR053151">
    <property type="entry name" value="RNase_H-like"/>
</dbReference>
<dbReference type="InterPro" id="IPR012337">
    <property type="entry name" value="RNaseH-like_sf"/>
</dbReference>
<organism evidence="2 3">
    <name type="scientific">Gossypium lobatum</name>
    <dbReference type="NCBI Taxonomy" id="34289"/>
    <lineage>
        <taxon>Eukaryota</taxon>
        <taxon>Viridiplantae</taxon>
        <taxon>Streptophyta</taxon>
        <taxon>Embryophyta</taxon>
        <taxon>Tracheophyta</taxon>
        <taxon>Spermatophyta</taxon>
        <taxon>Magnoliopsida</taxon>
        <taxon>eudicotyledons</taxon>
        <taxon>Gunneridae</taxon>
        <taxon>Pentapetalae</taxon>
        <taxon>rosids</taxon>
        <taxon>malvids</taxon>
        <taxon>Malvales</taxon>
        <taxon>Malvaceae</taxon>
        <taxon>Malvoideae</taxon>
        <taxon>Gossypium</taxon>
    </lineage>
</organism>
<accession>A0A7J8L8S8</accession>
<evidence type="ECO:0000313" key="3">
    <source>
        <dbReference type="Proteomes" id="UP000593572"/>
    </source>
</evidence>
<keyword evidence="3" id="KW-1185">Reference proteome</keyword>
<sequence>MRNNFQSHFSSSLDRIDWPCLFGIIVWRIWKNQNLFIFQGISWSVDEIIKISYSWTKQYSSNSMISYHKARSHLHNWPLPNNWVSLNTDGSVRFDKGNCTILEAELWGILDGLNLILDRRFERVLIQTDSIEAINVILEDSSENSNFALVRKIHHILKRVEQWKIQYIPRKENLIADNLAKSVRTRRLGLRLFKDPRLRV</sequence>
<reference evidence="2 3" key="1">
    <citation type="journal article" date="2019" name="Genome Biol. Evol.">
        <title>Insights into the evolution of the New World diploid cottons (Gossypium, subgenus Houzingenia) based on genome sequencing.</title>
        <authorList>
            <person name="Grover C.E."/>
            <person name="Arick M.A. 2nd"/>
            <person name="Thrash A."/>
            <person name="Conover J.L."/>
            <person name="Sanders W.S."/>
            <person name="Peterson D.G."/>
            <person name="Frelichowski J.E."/>
            <person name="Scheffler J.A."/>
            <person name="Scheffler B.E."/>
            <person name="Wendel J.F."/>
        </authorList>
    </citation>
    <scope>NUCLEOTIDE SEQUENCE [LARGE SCALE GENOMIC DNA]</scope>
    <source>
        <strain evidence="2">157</strain>
        <tissue evidence="2">Leaf</tissue>
    </source>
</reference>
<dbReference type="GO" id="GO:0004523">
    <property type="term" value="F:RNA-DNA hybrid ribonuclease activity"/>
    <property type="evidence" value="ECO:0007669"/>
    <property type="project" value="InterPro"/>
</dbReference>
<gene>
    <name evidence="2" type="ORF">Golob_019888</name>
</gene>
<evidence type="ECO:0000313" key="2">
    <source>
        <dbReference type="EMBL" id="MBA0548816.1"/>
    </source>
</evidence>
<dbReference type="Pfam" id="PF13456">
    <property type="entry name" value="RVT_3"/>
    <property type="match status" value="1"/>
</dbReference>
<dbReference type="Gene3D" id="3.30.420.10">
    <property type="entry name" value="Ribonuclease H-like superfamily/Ribonuclease H"/>
    <property type="match status" value="1"/>
</dbReference>
<proteinExistence type="predicted"/>
<evidence type="ECO:0000259" key="1">
    <source>
        <dbReference type="Pfam" id="PF13456"/>
    </source>
</evidence>
<dbReference type="PANTHER" id="PTHR47723">
    <property type="entry name" value="OS05G0353850 PROTEIN"/>
    <property type="match status" value="1"/>
</dbReference>
<dbReference type="InterPro" id="IPR044730">
    <property type="entry name" value="RNase_H-like_dom_plant"/>
</dbReference>
<comment type="caution">
    <text evidence="2">The sequence shown here is derived from an EMBL/GenBank/DDBJ whole genome shotgun (WGS) entry which is preliminary data.</text>
</comment>
<dbReference type="PANTHER" id="PTHR47723:SF19">
    <property type="entry name" value="POLYNUCLEOTIDYL TRANSFERASE, RIBONUCLEASE H-LIKE SUPERFAMILY PROTEIN"/>
    <property type="match status" value="1"/>
</dbReference>
<feature type="domain" description="RNase H type-1" evidence="1">
    <location>
        <begin position="97"/>
        <end position="182"/>
    </location>
</feature>
<dbReference type="SUPFAM" id="SSF53098">
    <property type="entry name" value="Ribonuclease H-like"/>
    <property type="match status" value="1"/>
</dbReference>
<dbReference type="InterPro" id="IPR036397">
    <property type="entry name" value="RNaseH_sf"/>
</dbReference>
<dbReference type="Proteomes" id="UP000593572">
    <property type="component" value="Unassembled WGS sequence"/>
</dbReference>
<dbReference type="AlphaFoldDB" id="A0A7J8L8S8"/>
<name>A0A7J8L8S8_9ROSI</name>
<dbReference type="CDD" id="cd06222">
    <property type="entry name" value="RNase_H_like"/>
    <property type="match status" value="1"/>
</dbReference>
<dbReference type="GO" id="GO:0003676">
    <property type="term" value="F:nucleic acid binding"/>
    <property type="evidence" value="ECO:0007669"/>
    <property type="project" value="InterPro"/>
</dbReference>